<dbReference type="Gene3D" id="1.20.1270.70">
    <property type="entry name" value="Designed single chain three-helix bundle"/>
    <property type="match status" value="1"/>
</dbReference>
<dbReference type="Proteomes" id="UP001289066">
    <property type="component" value="Unassembled WGS sequence"/>
</dbReference>
<dbReference type="EMBL" id="WNVG01001576">
    <property type="protein sequence ID" value="MDZ5035376.1"/>
    <property type="molecule type" value="Genomic_DNA"/>
</dbReference>
<gene>
    <name evidence="1" type="ORF">GNF81_22105</name>
</gene>
<evidence type="ECO:0000313" key="1">
    <source>
        <dbReference type="EMBL" id="MDZ5035376.1"/>
    </source>
</evidence>
<feature type="non-terminal residue" evidence="1">
    <location>
        <position position="124"/>
    </location>
</feature>
<organism evidence="1 2">
    <name type="scientific">Clostridium perfringens</name>
    <dbReference type="NCBI Taxonomy" id="1502"/>
    <lineage>
        <taxon>Bacteria</taxon>
        <taxon>Bacillati</taxon>
        <taxon>Bacillota</taxon>
        <taxon>Clostridia</taxon>
        <taxon>Eubacteriales</taxon>
        <taxon>Clostridiaceae</taxon>
        <taxon>Clostridium</taxon>
    </lineage>
</organism>
<dbReference type="RefSeq" id="WP_416173828.1">
    <property type="nucleotide sequence ID" value="NZ_WNVG01001576.1"/>
</dbReference>
<comment type="caution">
    <text evidence="1">The sequence shown here is derived from an EMBL/GenBank/DDBJ whole genome shotgun (WGS) entry which is preliminary data.</text>
</comment>
<name>A0AAW9J417_CLOPF</name>
<protein>
    <submittedName>
        <fullName evidence="1">Uncharacterized protein</fullName>
    </submittedName>
</protein>
<dbReference type="SUPFAM" id="SSF49785">
    <property type="entry name" value="Galactose-binding domain-like"/>
    <property type="match status" value="1"/>
</dbReference>
<evidence type="ECO:0000313" key="2">
    <source>
        <dbReference type="Proteomes" id="UP001289066"/>
    </source>
</evidence>
<accession>A0AAW9J417</accession>
<proteinExistence type="predicted"/>
<sequence>MKDEDFTTIGQNELPLNEKLQTIDFDIVHARYLKVYIDESWNDFASLAEIEVFRSEADTVSKDGLIEVVEEVKNLNKADYTDLSWEVLEKALEAANVVLANEEATQGEVDVAKEVLEAAIEALE</sequence>
<dbReference type="Gene3D" id="2.60.120.260">
    <property type="entry name" value="Galactose-binding domain-like"/>
    <property type="match status" value="1"/>
</dbReference>
<reference evidence="1" key="1">
    <citation type="submission" date="2019-11" db="EMBL/GenBank/DDBJ databases">
        <title>Characterization of Clostridium perfringens isolates from swine manure treated agricultural soils.</title>
        <authorList>
            <person name="Wushke S.T."/>
        </authorList>
    </citation>
    <scope>NUCLEOTIDE SEQUENCE</scope>
    <source>
        <strain evidence="1">X15</strain>
    </source>
</reference>
<dbReference type="AlphaFoldDB" id="A0AAW9J417"/>
<dbReference type="Pfam" id="PF07554">
    <property type="entry name" value="FIVAR"/>
    <property type="match status" value="1"/>
</dbReference>
<dbReference type="InterPro" id="IPR008979">
    <property type="entry name" value="Galactose-bd-like_sf"/>
</dbReference>